<comment type="subcellular location">
    <subcellularLocation>
        <location evidence="1">Secreted</location>
    </subcellularLocation>
</comment>
<evidence type="ECO:0000313" key="6">
    <source>
        <dbReference type="EMBL" id="CAF2920823.1"/>
    </source>
</evidence>
<dbReference type="Gene3D" id="6.20.200.20">
    <property type="match status" value="1"/>
</dbReference>
<evidence type="ECO:0000256" key="4">
    <source>
        <dbReference type="SAM" id="MobiDB-lite"/>
    </source>
</evidence>
<dbReference type="GO" id="GO:0005576">
    <property type="term" value="C:extracellular region"/>
    <property type="evidence" value="ECO:0007669"/>
    <property type="project" value="UniProtKB-SubCell"/>
</dbReference>
<dbReference type="PANTHER" id="PTHR46698">
    <property type="entry name" value="CROSSVEINLESS 2"/>
    <property type="match status" value="1"/>
</dbReference>
<organism evidence="6 7">
    <name type="scientific">Lepeophtheirus salmonis</name>
    <name type="common">Salmon louse</name>
    <name type="synonym">Caligus salmonis</name>
    <dbReference type="NCBI Taxonomy" id="72036"/>
    <lineage>
        <taxon>Eukaryota</taxon>
        <taxon>Metazoa</taxon>
        <taxon>Ecdysozoa</taxon>
        <taxon>Arthropoda</taxon>
        <taxon>Crustacea</taxon>
        <taxon>Multicrustacea</taxon>
        <taxon>Hexanauplia</taxon>
        <taxon>Copepoda</taxon>
        <taxon>Siphonostomatoida</taxon>
        <taxon>Caligidae</taxon>
        <taxon>Lepeophtheirus</taxon>
    </lineage>
</organism>
<feature type="compositionally biased region" description="Polar residues" evidence="4">
    <location>
        <begin position="735"/>
        <end position="744"/>
    </location>
</feature>
<feature type="compositionally biased region" description="Basic and acidic residues" evidence="4">
    <location>
        <begin position="570"/>
        <end position="586"/>
    </location>
</feature>
<keyword evidence="2" id="KW-0964">Secreted</keyword>
<sequence>MKSYGSSLSNNWASSIATANNPLFRLSVFLLLLQSVSSAPLDDGSSALSTSSWETDLTEYLSEGCYYQYRHYDEGKQIITNEPCLNCTCHNQVLMCYLRVCPFIKPVGQKCIIEKNEDQCCPTITCPQDSSSEVALMTPGQGCQIDGRNYMDGMQIPRDPNNPCELCYCIRNHTACVMQECRLNVKGCEPIMREGSCCPIKYICEDGLVLPSDFSDISSFTTSSTSKAPTGCMKKCLVWDHWKEKTDNCVPQAPSLGECCPSEYKCTQNNITLDSILNSIEDTSIETSNMTIGCTYQGENYESLTYIPMEDPCDLCQCVNGKIICAKRECAHPPSGFNNCKMMPVKEDECCPNYECEEPNVSNQNQLKKINISNEIAEDDASDYDNYEENVSGDHANRPLGQDEVSEGDRTHIDGQDLNKPDVGIVIDDLEQNISSTTTTTQFPVTDETIDSNKMGDHSTDDKDMIPDNNNELKEDNKELDSVETTDVSYEESEEGSDEAGKFPSIEAVENENEYNVNISPSQETSEVTEGSKISDATEIFMDQEVEKEPSTEKYNSSNENETLENTSNEEQHTDNETSEDKDSNTKPETNNNLLGEMEMKDTTTQNDDDIELNTIPGSSDIHFPKDKESDNKDKLDTEKDANIMLISKPDSGFVAGNDDKEFQMSTTTISALYEVPTTTAVPNAESYDETASNTIDSLDNSDEQSTPVTDSQKDTSTTPPPSPQTNEKKKTILNYYSFTHSSN</sequence>
<feature type="compositionally biased region" description="Polar residues" evidence="4">
    <location>
        <begin position="519"/>
        <end position="529"/>
    </location>
</feature>
<evidence type="ECO:0000256" key="2">
    <source>
        <dbReference type="ARBA" id="ARBA00022525"/>
    </source>
</evidence>
<feature type="compositionally biased region" description="Basic and acidic residues" evidence="4">
    <location>
        <begin position="407"/>
        <end position="420"/>
    </location>
</feature>
<dbReference type="AlphaFoldDB" id="A0A7R8CSW5"/>
<name>A0A7R8CSW5_LEPSM</name>
<feature type="chain" id="PRO_5043769925" evidence="5">
    <location>
        <begin position="39"/>
        <end position="744"/>
    </location>
</feature>
<dbReference type="InterPro" id="IPR052424">
    <property type="entry name" value="Kielin_Chordin-BMP_Reg"/>
</dbReference>
<feature type="compositionally biased region" description="Low complexity" evidence="4">
    <location>
        <begin position="556"/>
        <end position="569"/>
    </location>
</feature>
<feature type="signal peptide" evidence="5">
    <location>
        <begin position="1"/>
        <end position="38"/>
    </location>
</feature>
<reference evidence="6" key="1">
    <citation type="submission" date="2021-02" db="EMBL/GenBank/DDBJ databases">
        <authorList>
            <person name="Bekaert M."/>
        </authorList>
    </citation>
    <scope>NUCLEOTIDE SEQUENCE</scope>
    <source>
        <strain evidence="6">IoA-00</strain>
    </source>
</reference>
<keyword evidence="7" id="KW-1185">Reference proteome</keyword>
<dbReference type="Proteomes" id="UP000675881">
    <property type="component" value="Chromosome 4"/>
</dbReference>
<feature type="region of interest" description="Disordered" evidence="4">
    <location>
        <begin position="388"/>
        <end position="420"/>
    </location>
</feature>
<accession>A0A7R8CSW5</accession>
<feature type="region of interest" description="Disordered" evidence="4">
    <location>
        <begin position="438"/>
        <end position="644"/>
    </location>
</feature>
<proteinExistence type="predicted"/>
<evidence type="ECO:0000256" key="5">
    <source>
        <dbReference type="SAM" id="SignalP"/>
    </source>
</evidence>
<feature type="compositionally biased region" description="Polar residues" evidence="4">
    <location>
        <begin position="690"/>
        <end position="709"/>
    </location>
</feature>
<dbReference type="InterPro" id="IPR001007">
    <property type="entry name" value="VWF_dom"/>
</dbReference>
<dbReference type="PANTHER" id="PTHR46698:SF3">
    <property type="entry name" value="TENECTIN ISOFORM 1-RELATED"/>
    <property type="match status" value="1"/>
</dbReference>
<protein>
    <submittedName>
        <fullName evidence="6">(salmon louse) hypothetical protein</fullName>
    </submittedName>
</protein>
<dbReference type="SUPFAM" id="SSF57603">
    <property type="entry name" value="FnI-like domain"/>
    <property type="match status" value="3"/>
</dbReference>
<feature type="compositionally biased region" description="Basic and acidic residues" evidence="4">
    <location>
        <begin position="623"/>
        <end position="642"/>
    </location>
</feature>
<feature type="compositionally biased region" description="Acidic residues" evidence="4">
    <location>
        <begin position="489"/>
        <end position="498"/>
    </location>
</feature>
<feature type="region of interest" description="Disordered" evidence="4">
    <location>
        <begin position="679"/>
        <end position="744"/>
    </location>
</feature>
<dbReference type="SMART" id="SM00214">
    <property type="entry name" value="VWC"/>
    <property type="match status" value="3"/>
</dbReference>
<dbReference type="EMBL" id="HG994583">
    <property type="protein sequence ID" value="CAF2920823.1"/>
    <property type="molecule type" value="Genomic_DNA"/>
</dbReference>
<keyword evidence="3 5" id="KW-0732">Signal</keyword>
<evidence type="ECO:0000256" key="3">
    <source>
        <dbReference type="ARBA" id="ARBA00022729"/>
    </source>
</evidence>
<evidence type="ECO:0000256" key="1">
    <source>
        <dbReference type="ARBA" id="ARBA00004613"/>
    </source>
</evidence>
<dbReference type="PROSITE" id="PS50184">
    <property type="entry name" value="VWFC_2"/>
    <property type="match status" value="1"/>
</dbReference>
<evidence type="ECO:0000313" key="7">
    <source>
        <dbReference type="Proteomes" id="UP000675881"/>
    </source>
</evidence>
<feature type="compositionally biased region" description="Basic and acidic residues" evidence="4">
    <location>
        <begin position="454"/>
        <end position="481"/>
    </location>
</feature>
<gene>
    <name evidence="6" type="ORF">LSAA_8394</name>
</gene>
<dbReference type="OrthoDB" id="10068079at2759"/>